<feature type="compositionally biased region" description="Low complexity" evidence="2">
    <location>
        <begin position="217"/>
        <end position="228"/>
    </location>
</feature>
<dbReference type="RefSeq" id="WP_229745985.1">
    <property type="nucleotide sequence ID" value="NZ_BMCU01000002.1"/>
</dbReference>
<feature type="region of interest" description="Disordered" evidence="2">
    <location>
        <begin position="191"/>
        <end position="228"/>
    </location>
</feature>
<dbReference type="SUPFAM" id="SSF55811">
    <property type="entry name" value="Nudix"/>
    <property type="match status" value="1"/>
</dbReference>
<dbReference type="InterPro" id="IPR015797">
    <property type="entry name" value="NUDIX_hydrolase-like_dom_sf"/>
</dbReference>
<gene>
    <name evidence="4" type="ORF">GCM10007304_26450</name>
</gene>
<feature type="domain" description="Nudix hydrolase" evidence="3">
    <location>
        <begin position="43"/>
        <end position="174"/>
    </location>
</feature>
<dbReference type="Pfam" id="PF00293">
    <property type="entry name" value="NUDIX"/>
    <property type="match status" value="1"/>
</dbReference>
<protein>
    <submittedName>
        <fullName evidence="4">ADP-ribose pyrophosphatase</fullName>
    </submittedName>
</protein>
<dbReference type="Gene3D" id="3.90.79.10">
    <property type="entry name" value="Nucleoside Triphosphate Pyrophosphohydrolase"/>
    <property type="match status" value="1"/>
</dbReference>
<accession>A0A917FX14</accession>
<proteinExistence type="predicted"/>
<reference evidence="4" key="2">
    <citation type="submission" date="2020-09" db="EMBL/GenBank/DDBJ databases">
        <authorList>
            <person name="Sun Q."/>
            <person name="Sedlacek I."/>
        </authorList>
    </citation>
    <scope>NUCLEOTIDE SEQUENCE</scope>
    <source>
        <strain evidence="4">CCM 7905</strain>
    </source>
</reference>
<evidence type="ECO:0000259" key="3">
    <source>
        <dbReference type="PROSITE" id="PS51462"/>
    </source>
</evidence>
<dbReference type="GO" id="GO:0016787">
    <property type="term" value="F:hydrolase activity"/>
    <property type="evidence" value="ECO:0007669"/>
    <property type="project" value="UniProtKB-KW"/>
</dbReference>
<organism evidence="4 5">
    <name type="scientific">Rhodococcoides trifolii</name>
    <dbReference type="NCBI Taxonomy" id="908250"/>
    <lineage>
        <taxon>Bacteria</taxon>
        <taxon>Bacillati</taxon>
        <taxon>Actinomycetota</taxon>
        <taxon>Actinomycetes</taxon>
        <taxon>Mycobacteriales</taxon>
        <taxon>Nocardiaceae</taxon>
        <taxon>Rhodococcoides</taxon>
    </lineage>
</organism>
<dbReference type="GO" id="GO:0006753">
    <property type="term" value="P:nucleoside phosphate metabolic process"/>
    <property type="evidence" value="ECO:0007669"/>
    <property type="project" value="TreeGrafter"/>
</dbReference>
<dbReference type="AlphaFoldDB" id="A0A917FX14"/>
<evidence type="ECO:0000313" key="4">
    <source>
        <dbReference type="EMBL" id="GGG11103.1"/>
    </source>
</evidence>
<dbReference type="Proteomes" id="UP000654257">
    <property type="component" value="Unassembled WGS sequence"/>
</dbReference>
<name>A0A917FX14_9NOCA</name>
<comment type="caution">
    <text evidence="4">The sequence shown here is derived from an EMBL/GenBank/DDBJ whole genome shotgun (WGS) entry which is preliminary data.</text>
</comment>
<dbReference type="PANTHER" id="PTHR11839">
    <property type="entry name" value="UDP/ADP-SUGAR PYROPHOSPHATASE"/>
    <property type="match status" value="1"/>
</dbReference>
<dbReference type="GO" id="GO:0019693">
    <property type="term" value="P:ribose phosphate metabolic process"/>
    <property type="evidence" value="ECO:0007669"/>
    <property type="project" value="TreeGrafter"/>
</dbReference>
<dbReference type="PROSITE" id="PS51462">
    <property type="entry name" value="NUDIX"/>
    <property type="match status" value="1"/>
</dbReference>
<evidence type="ECO:0000313" key="5">
    <source>
        <dbReference type="Proteomes" id="UP000654257"/>
    </source>
</evidence>
<evidence type="ECO:0000256" key="1">
    <source>
        <dbReference type="ARBA" id="ARBA00022801"/>
    </source>
</evidence>
<reference evidence="4" key="1">
    <citation type="journal article" date="2014" name="Int. J. Syst. Evol. Microbiol.">
        <title>Complete genome sequence of Corynebacterium casei LMG S-19264T (=DSM 44701T), isolated from a smear-ripened cheese.</title>
        <authorList>
            <consortium name="US DOE Joint Genome Institute (JGI-PGF)"/>
            <person name="Walter F."/>
            <person name="Albersmeier A."/>
            <person name="Kalinowski J."/>
            <person name="Ruckert C."/>
        </authorList>
    </citation>
    <scope>NUCLEOTIDE SEQUENCE</scope>
    <source>
        <strain evidence="4">CCM 7905</strain>
    </source>
</reference>
<keyword evidence="1" id="KW-0378">Hydrolase</keyword>
<dbReference type="InterPro" id="IPR000086">
    <property type="entry name" value="NUDIX_hydrolase_dom"/>
</dbReference>
<dbReference type="GO" id="GO:0005829">
    <property type="term" value="C:cytosol"/>
    <property type="evidence" value="ECO:0007669"/>
    <property type="project" value="TreeGrafter"/>
</dbReference>
<sequence length="228" mass="24340">MTDDRHEFDTVDSRLKYQGAILALRLDTVRMPGGREAEREVVEHYGAVAVVAIDSEQRIVLIEQYRHPLGRRLLELPAGLLDEAGEDYVAAAQRELGEEAGLQADSWSLLVDVAASPGFTDETVRLFLAEGLTEIDRPDPVDEEADIEIVRLELSEAVARVFSGEIVNASAVAGILALAAVRSSGEVSLRPASAPWQDVPTAFERRKSGSGCGQAGGRSVSGQGSSGG</sequence>
<evidence type="ECO:0000256" key="2">
    <source>
        <dbReference type="SAM" id="MobiDB-lite"/>
    </source>
</evidence>
<dbReference type="PANTHER" id="PTHR11839:SF31">
    <property type="entry name" value="ADP-RIBOSE PYROPHOSPHATASE"/>
    <property type="match status" value="1"/>
</dbReference>
<dbReference type="EMBL" id="BMCU01000002">
    <property type="protein sequence ID" value="GGG11103.1"/>
    <property type="molecule type" value="Genomic_DNA"/>
</dbReference>
<keyword evidence="5" id="KW-1185">Reference proteome</keyword>